<dbReference type="AlphaFoldDB" id="A0A9P1IU19"/>
<comment type="caution">
    <text evidence="1">The sequence shown here is derived from an EMBL/GenBank/DDBJ whole genome shotgun (WGS) entry which is preliminary data.</text>
</comment>
<dbReference type="EMBL" id="CANHGI010000005">
    <property type="protein sequence ID" value="CAI5451101.1"/>
    <property type="molecule type" value="Genomic_DNA"/>
</dbReference>
<dbReference type="OrthoDB" id="5807469at2759"/>
<evidence type="ECO:0000313" key="2">
    <source>
        <dbReference type="Proteomes" id="UP001152747"/>
    </source>
</evidence>
<dbReference type="Proteomes" id="UP001152747">
    <property type="component" value="Unassembled WGS sequence"/>
</dbReference>
<evidence type="ECO:0000313" key="1">
    <source>
        <dbReference type="EMBL" id="CAI5451101.1"/>
    </source>
</evidence>
<accession>A0A9P1IU19</accession>
<name>A0A9P1IU19_9PELO</name>
<proteinExistence type="predicted"/>
<reference evidence="1" key="1">
    <citation type="submission" date="2022-11" db="EMBL/GenBank/DDBJ databases">
        <authorList>
            <person name="Kikuchi T."/>
        </authorList>
    </citation>
    <scope>NUCLEOTIDE SEQUENCE</scope>
    <source>
        <strain evidence="1">PS1010</strain>
    </source>
</reference>
<protein>
    <submittedName>
        <fullName evidence="1">Uncharacterized protein</fullName>
    </submittedName>
</protein>
<sequence length="154" mass="17975">MIGSRTYEWKGNDVLRCKHWDKVAIRWHVSSCSAETGECKGGTNVDYARTSQNSTEMPIWRNAFSYVQLPNMENGEKKYLKLGLSGYDKRKTVVESISPLKIDVDWKWQLDKHGCNHFTVRMSAMSMINPDLRRKLESFCHHFDLDHFVDCKNL</sequence>
<keyword evidence="2" id="KW-1185">Reference proteome</keyword>
<gene>
    <name evidence="1" type="ORF">CAMP_LOCUS13738</name>
</gene>
<organism evidence="1 2">
    <name type="scientific">Caenorhabditis angaria</name>
    <dbReference type="NCBI Taxonomy" id="860376"/>
    <lineage>
        <taxon>Eukaryota</taxon>
        <taxon>Metazoa</taxon>
        <taxon>Ecdysozoa</taxon>
        <taxon>Nematoda</taxon>
        <taxon>Chromadorea</taxon>
        <taxon>Rhabditida</taxon>
        <taxon>Rhabditina</taxon>
        <taxon>Rhabditomorpha</taxon>
        <taxon>Rhabditoidea</taxon>
        <taxon>Rhabditidae</taxon>
        <taxon>Peloderinae</taxon>
        <taxon>Caenorhabditis</taxon>
    </lineage>
</organism>